<dbReference type="Gene3D" id="3.40.50.620">
    <property type="entry name" value="HUPs"/>
    <property type="match status" value="2"/>
</dbReference>
<comment type="similarity">
    <text evidence="1">Belongs to the universal stress protein A family.</text>
</comment>
<dbReference type="SUPFAM" id="SSF52402">
    <property type="entry name" value="Adenine nucleotide alpha hydrolases-like"/>
    <property type="match status" value="2"/>
</dbReference>
<organism evidence="4 5">
    <name type="scientific">Sporichthya brevicatena</name>
    <dbReference type="NCBI Taxonomy" id="171442"/>
    <lineage>
        <taxon>Bacteria</taxon>
        <taxon>Bacillati</taxon>
        <taxon>Actinomycetota</taxon>
        <taxon>Actinomycetes</taxon>
        <taxon>Sporichthyales</taxon>
        <taxon>Sporichthyaceae</taxon>
        <taxon>Sporichthya</taxon>
    </lineage>
</organism>
<name>A0ABN1GRB1_9ACTN</name>
<dbReference type="PRINTS" id="PR01438">
    <property type="entry name" value="UNVRSLSTRESS"/>
</dbReference>
<sequence>MADPSTRVLVAVDAAGSATDAVEWAAAEASARGLGLRVVHVLRPTPSLDPSGFDTYARLRTAAAVAVEVLEQAMDRARLVDSDLNVDGALLRGPVIRTLSEAALSAPLLVVGRRHRSAPRRLLSPSVAGRLAARTPCPVVVVRHRDLVPMPTPPRVVVGVTPGPAGLAAVEFGFAAAAQRGVPLALVHVAPEDATLNALAGVPHGSPATTGEAAVRDPEIRAALTAGQQQFPDLDVSVAGPVGDAATVLLRESAGAALLVLGSAGRSPRRPWELRSVGQRLLPAAQCPVAVVGSAAARTRLGGGARGGQSRSPADARKAL</sequence>
<feature type="domain" description="UspA" evidence="3">
    <location>
        <begin position="155"/>
        <end position="292"/>
    </location>
</feature>
<feature type="domain" description="UspA" evidence="3">
    <location>
        <begin position="6"/>
        <end position="143"/>
    </location>
</feature>
<evidence type="ECO:0000259" key="3">
    <source>
        <dbReference type="Pfam" id="PF00582"/>
    </source>
</evidence>
<evidence type="ECO:0000256" key="2">
    <source>
        <dbReference type="SAM" id="MobiDB-lite"/>
    </source>
</evidence>
<feature type="region of interest" description="Disordered" evidence="2">
    <location>
        <begin position="300"/>
        <end position="320"/>
    </location>
</feature>
<dbReference type="InterPro" id="IPR006015">
    <property type="entry name" value="Universal_stress_UspA"/>
</dbReference>
<dbReference type="RefSeq" id="WP_344604052.1">
    <property type="nucleotide sequence ID" value="NZ_BAAAHE010000014.1"/>
</dbReference>
<dbReference type="EMBL" id="BAAAHE010000014">
    <property type="protein sequence ID" value="GAA0617214.1"/>
    <property type="molecule type" value="Genomic_DNA"/>
</dbReference>
<dbReference type="Proteomes" id="UP001500957">
    <property type="component" value="Unassembled WGS sequence"/>
</dbReference>
<dbReference type="InterPro" id="IPR006016">
    <property type="entry name" value="UspA"/>
</dbReference>
<proteinExistence type="inferred from homology"/>
<accession>A0ABN1GRB1</accession>
<dbReference type="InterPro" id="IPR014729">
    <property type="entry name" value="Rossmann-like_a/b/a_fold"/>
</dbReference>
<evidence type="ECO:0000313" key="5">
    <source>
        <dbReference type="Proteomes" id="UP001500957"/>
    </source>
</evidence>
<evidence type="ECO:0000313" key="4">
    <source>
        <dbReference type="EMBL" id="GAA0617214.1"/>
    </source>
</evidence>
<comment type="caution">
    <text evidence="4">The sequence shown here is derived from an EMBL/GenBank/DDBJ whole genome shotgun (WGS) entry which is preliminary data.</text>
</comment>
<dbReference type="PANTHER" id="PTHR46268">
    <property type="entry name" value="STRESS RESPONSE PROTEIN NHAX"/>
    <property type="match status" value="1"/>
</dbReference>
<dbReference type="Pfam" id="PF00582">
    <property type="entry name" value="Usp"/>
    <property type="match status" value="2"/>
</dbReference>
<protein>
    <submittedName>
        <fullName evidence="4">Universal stress protein</fullName>
    </submittedName>
</protein>
<dbReference type="PANTHER" id="PTHR46268:SF6">
    <property type="entry name" value="UNIVERSAL STRESS PROTEIN UP12"/>
    <property type="match status" value="1"/>
</dbReference>
<evidence type="ECO:0000256" key="1">
    <source>
        <dbReference type="ARBA" id="ARBA00008791"/>
    </source>
</evidence>
<reference evidence="4 5" key="1">
    <citation type="journal article" date="2019" name="Int. J. Syst. Evol. Microbiol.">
        <title>The Global Catalogue of Microorganisms (GCM) 10K type strain sequencing project: providing services to taxonomists for standard genome sequencing and annotation.</title>
        <authorList>
            <consortium name="The Broad Institute Genomics Platform"/>
            <consortium name="The Broad Institute Genome Sequencing Center for Infectious Disease"/>
            <person name="Wu L."/>
            <person name="Ma J."/>
        </authorList>
    </citation>
    <scope>NUCLEOTIDE SEQUENCE [LARGE SCALE GENOMIC DNA]</scope>
    <source>
        <strain evidence="4 5">JCM 10671</strain>
    </source>
</reference>
<gene>
    <name evidence="4" type="ORF">GCM10009547_19250</name>
</gene>
<keyword evidence="5" id="KW-1185">Reference proteome</keyword>